<dbReference type="PANTHER" id="PTHR24188:SF29">
    <property type="entry name" value="GH09064P"/>
    <property type="match status" value="1"/>
</dbReference>
<evidence type="ECO:0000256" key="3">
    <source>
        <dbReference type="PROSITE-ProRule" id="PRU00023"/>
    </source>
</evidence>
<dbReference type="SMART" id="SM00248">
    <property type="entry name" value="ANK"/>
    <property type="match status" value="2"/>
</dbReference>
<name>A0A8B6H1S1_MYTGA</name>
<dbReference type="Pfam" id="PF12796">
    <property type="entry name" value="Ank_2"/>
    <property type="match status" value="1"/>
</dbReference>
<keyword evidence="2 3" id="KW-0040">ANK repeat</keyword>
<evidence type="ECO:0000313" key="5">
    <source>
        <dbReference type="Proteomes" id="UP000596742"/>
    </source>
</evidence>
<evidence type="ECO:0000256" key="2">
    <source>
        <dbReference type="ARBA" id="ARBA00023043"/>
    </source>
</evidence>
<keyword evidence="1" id="KW-0677">Repeat</keyword>
<dbReference type="OrthoDB" id="6161500at2759"/>
<accession>A0A8B6H1S1</accession>
<comment type="caution">
    <text evidence="4">The sequence shown here is derived from an EMBL/GenBank/DDBJ whole genome shotgun (WGS) entry which is preliminary data.</text>
</comment>
<evidence type="ECO:0000313" key="4">
    <source>
        <dbReference type="EMBL" id="VDI72458.1"/>
    </source>
</evidence>
<dbReference type="PROSITE" id="PS50088">
    <property type="entry name" value="ANK_REPEAT"/>
    <property type="match status" value="2"/>
</dbReference>
<dbReference type="AlphaFoldDB" id="A0A8B6H1S1"/>
<dbReference type="PANTHER" id="PTHR24188">
    <property type="entry name" value="ANKYRIN REPEAT PROTEIN"/>
    <property type="match status" value="1"/>
</dbReference>
<evidence type="ECO:0000256" key="1">
    <source>
        <dbReference type="ARBA" id="ARBA00022737"/>
    </source>
</evidence>
<sequence length="113" mass="12701">MSVESFKVDGWTALLFAASEGHLEVTRLLINSGCDKNVKDNKGRTALHVAAQKRHLQVIRHLISAGIGPMIKTKEGKTPYDLAVAKRPFEPSYKIYNEVVNYLKVYIHCMCVK</sequence>
<proteinExistence type="predicted"/>
<organism evidence="4 5">
    <name type="scientific">Mytilus galloprovincialis</name>
    <name type="common">Mediterranean mussel</name>
    <dbReference type="NCBI Taxonomy" id="29158"/>
    <lineage>
        <taxon>Eukaryota</taxon>
        <taxon>Metazoa</taxon>
        <taxon>Spiralia</taxon>
        <taxon>Lophotrochozoa</taxon>
        <taxon>Mollusca</taxon>
        <taxon>Bivalvia</taxon>
        <taxon>Autobranchia</taxon>
        <taxon>Pteriomorphia</taxon>
        <taxon>Mytilida</taxon>
        <taxon>Mytiloidea</taxon>
        <taxon>Mytilidae</taxon>
        <taxon>Mytilinae</taxon>
        <taxon>Mytilus</taxon>
    </lineage>
</organism>
<dbReference type="InterPro" id="IPR036770">
    <property type="entry name" value="Ankyrin_rpt-contain_sf"/>
</dbReference>
<reference evidence="4" key="1">
    <citation type="submission" date="2018-11" db="EMBL/GenBank/DDBJ databases">
        <authorList>
            <person name="Alioto T."/>
            <person name="Alioto T."/>
        </authorList>
    </citation>
    <scope>NUCLEOTIDE SEQUENCE</scope>
</reference>
<dbReference type="Proteomes" id="UP000596742">
    <property type="component" value="Unassembled WGS sequence"/>
</dbReference>
<dbReference type="EMBL" id="UYJE01009325">
    <property type="protein sequence ID" value="VDI72458.1"/>
    <property type="molecule type" value="Genomic_DNA"/>
</dbReference>
<dbReference type="SUPFAM" id="SSF48403">
    <property type="entry name" value="Ankyrin repeat"/>
    <property type="match status" value="1"/>
</dbReference>
<gene>
    <name evidence="4" type="ORF">MGAL_10B029179</name>
</gene>
<protein>
    <submittedName>
        <fullName evidence="4">Uncharacterized protein</fullName>
    </submittedName>
</protein>
<dbReference type="PROSITE" id="PS50297">
    <property type="entry name" value="ANK_REP_REGION"/>
    <property type="match status" value="2"/>
</dbReference>
<dbReference type="Gene3D" id="1.25.40.20">
    <property type="entry name" value="Ankyrin repeat-containing domain"/>
    <property type="match status" value="2"/>
</dbReference>
<dbReference type="InterPro" id="IPR002110">
    <property type="entry name" value="Ankyrin_rpt"/>
</dbReference>
<keyword evidence="5" id="KW-1185">Reference proteome</keyword>
<feature type="repeat" description="ANK" evidence="3">
    <location>
        <begin position="42"/>
        <end position="74"/>
    </location>
</feature>
<feature type="repeat" description="ANK" evidence="3">
    <location>
        <begin position="9"/>
        <end position="41"/>
    </location>
</feature>